<comment type="subcellular location">
    <subcellularLocation>
        <location evidence="1">Membrane</location>
        <topology evidence="1">Single-pass type I membrane protein</topology>
    </subcellularLocation>
</comment>
<dbReference type="Pfam" id="PF07974">
    <property type="entry name" value="EGF_2"/>
    <property type="match status" value="2"/>
</dbReference>
<organism evidence="18 19">
    <name type="scientific">Dissostichus mawsoni</name>
    <name type="common">Antarctic cod</name>
    <dbReference type="NCBI Taxonomy" id="36200"/>
    <lineage>
        <taxon>Eukaryota</taxon>
        <taxon>Metazoa</taxon>
        <taxon>Chordata</taxon>
        <taxon>Craniata</taxon>
        <taxon>Vertebrata</taxon>
        <taxon>Euteleostomi</taxon>
        <taxon>Actinopterygii</taxon>
        <taxon>Neopterygii</taxon>
        <taxon>Teleostei</taxon>
        <taxon>Neoteleostei</taxon>
        <taxon>Acanthomorphata</taxon>
        <taxon>Eupercaria</taxon>
        <taxon>Perciformes</taxon>
        <taxon>Notothenioidei</taxon>
        <taxon>Nototheniidae</taxon>
        <taxon>Dissostichus</taxon>
    </lineage>
</organism>
<dbReference type="SMART" id="SM01242">
    <property type="entry name" value="Integrin_B_tail"/>
    <property type="match status" value="1"/>
</dbReference>
<dbReference type="InterPro" id="IPR013111">
    <property type="entry name" value="EGF_extracell"/>
</dbReference>
<evidence type="ECO:0000256" key="13">
    <source>
        <dbReference type="ARBA" id="ARBA00023136"/>
    </source>
</evidence>
<dbReference type="GO" id="GO:0005178">
    <property type="term" value="F:integrin binding"/>
    <property type="evidence" value="ECO:0007669"/>
    <property type="project" value="TreeGrafter"/>
</dbReference>
<dbReference type="SUPFAM" id="SSF69179">
    <property type="entry name" value="Integrin domains"/>
    <property type="match status" value="1"/>
</dbReference>
<dbReference type="SUPFAM" id="SSF69687">
    <property type="entry name" value="Integrin beta tail domain"/>
    <property type="match status" value="1"/>
</dbReference>
<evidence type="ECO:0000256" key="15">
    <source>
        <dbReference type="ARBA" id="ARBA00023180"/>
    </source>
</evidence>
<keyword evidence="15" id="KW-0325">Glycoprotein</keyword>
<dbReference type="InterPro" id="IPR057243">
    <property type="entry name" value="Integrin_I-EGF_CS"/>
</dbReference>
<dbReference type="GO" id="GO:0009986">
    <property type="term" value="C:cell surface"/>
    <property type="evidence" value="ECO:0007669"/>
    <property type="project" value="TreeGrafter"/>
</dbReference>
<dbReference type="GO" id="GO:0016477">
    <property type="term" value="P:cell migration"/>
    <property type="evidence" value="ECO:0007669"/>
    <property type="project" value="TreeGrafter"/>
</dbReference>
<evidence type="ECO:0000256" key="12">
    <source>
        <dbReference type="ARBA" id="ARBA00023037"/>
    </source>
</evidence>
<keyword evidence="9" id="KW-0460">Magnesium</keyword>
<dbReference type="OrthoDB" id="410592at2759"/>
<dbReference type="GO" id="GO:0007229">
    <property type="term" value="P:integrin-mediated signaling pathway"/>
    <property type="evidence" value="ECO:0007669"/>
    <property type="project" value="UniProtKB-KW"/>
</dbReference>
<evidence type="ECO:0000256" key="10">
    <source>
        <dbReference type="ARBA" id="ARBA00022889"/>
    </source>
</evidence>
<feature type="domain" description="Integrin beta subunit tail" evidence="17">
    <location>
        <begin position="383"/>
        <end position="465"/>
    </location>
</feature>
<feature type="signal peptide" evidence="16">
    <location>
        <begin position="1"/>
        <end position="20"/>
    </location>
</feature>
<name>A0A7J5XSA9_DISMA</name>
<feature type="chain" id="PRO_5029643167" description="Integrin beta subunit tail domain-containing protein" evidence="16">
    <location>
        <begin position="21"/>
        <end position="467"/>
    </location>
</feature>
<dbReference type="InterPro" id="IPR040622">
    <property type="entry name" value="EGF_integrin_1"/>
</dbReference>
<comment type="caution">
    <text evidence="18">The sequence shown here is derived from an EMBL/GenBank/DDBJ whole genome shotgun (WGS) entry which is preliminary data.</text>
</comment>
<dbReference type="InterPro" id="IPR036349">
    <property type="entry name" value="Integrin_bsu_tail_dom_sf"/>
</dbReference>
<evidence type="ECO:0000256" key="4">
    <source>
        <dbReference type="ARBA" id="ARBA00022692"/>
    </source>
</evidence>
<dbReference type="SUPFAM" id="SSF103575">
    <property type="entry name" value="Plexin repeat"/>
    <property type="match status" value="1"/>
</dbReference>
<dbReference type="EMBL" id="JAAKFY010000021">
    <property type="protein sequence ID" value="KAF3839982.1"/>
    <property type="molecule type" value="Genomic_DNA"/>
</dbReference>
<evidence type="ECO:0000256" key="7">
    <source>
        <dbReference type="ARBA" id="ARBA00022737"/>
    </source>
</evidence>
<evidence type="ECO:0000256" key="5">
    <source>
        <dbReference type="ARBA" id="ARBA00022723"/>
    </source>
</evidence>
<keyword evidence="8" id="KW-0106">Calcium</keyword>
<dbReference type="AlphaFoldDB" id="A0A7J5XSA9"/>
<proteinExistence type="inferred from homology"/>
<gene>
    <name evidence="18" type="ORF">F7725_018699</name>
</gene>
<evidence type="ECO:0000256" key="6">
    <source>
        <dbReference type="ARBA" id="ARBA00022729"/>
    </source>
</evidence>
<evidence type="ECO:0000313" key="19">
    <source>
        <dbReference type="Proteomes" id="UP000518266"/>
    </source>
</evidence>
<accession>A0A7J5XSA9</accession>
<keyword evidence="7" id="KW-0677">Repeat</keyword>
<dbReference type="Pfam" id="PF07965">
    <property type="entry name" value="Integrin_B_tail"/>
    <property type="match status" value="1"/>
</dbReference>
<dbReference type="Gene3D" id="4.10.1240.30">
    <property type="match status" value="1"/>
</dbReference>
<protein>
    <recommendedName>
        <fullName evidence="17">Integrin beta subunit tail domain-containing protein</fullName>
    </recommendedName>
</protein>
<keyword evidence="13" id="KW-0472">Membrane</keyword>
<dbReference type="GO" id="GO:0008305">
    <property type="term" value="C:integrin complex"/>
    <property type="evidence" value="ECO:0007669"/>
    <property type="project" value="TreeGrafter"/>
</dbReference>
<keyword evidence="12" id="KW-0401">Integrin</keyword>
<sequence>MSVKLLGLCLLLDLLCLSWADDQTCLTSASSCDECVQSGPECAWCTAPNSNIRCQTLKELRRAGCHKRHMYNPQGRLQVVKNDSSTEPSIATAMFIQPQELSLRLRPGVSHSFPLTITIPTDQPITELTMDTSPLPAGLNLTFSSILKGNPLVVQVNVEAARCPSERDDSTQRQNRTGPWSVLITPRGFSLSVKTEITLECQCDCTKNREKNSPGCSNRGDLVCGQCECQQPYAGQQCQRDSDSFISPNEDFCRSGPNAPVCSGRGKCVEGFCECERRVNPKRDTAGDTASAATLTKRTKIKKTKTLSNSMCGGRGKCECGECICDDDWTGEDCGCSMETAACMATNQNLCSNKGMCQCGKCICEPPYTGPTCEDCPVCHGTCRQHVDCVECRAFGTGAKKDRCDQECGYLTVTLVETQEDMPQPGESIAFCKMRSSEDCVLYYTFSRTPSGGEATVVRAKECPRGL</sequence>
<dbReference type="Proteomes" id="UP000518266">
    <property type="component" value="Unassembled WGS sequence"/>
</dbReference>
<dbReference type="GO" id="GO:0046872">
    <property type="term" value="F:metal ion binding"/>
    <property type="evidence" value="ECO:0007669"/>
    <property type="project" value="UniProtKB-KW"/>
</dbReference>
<comment type="similarity">
    <text evidence="2">Belongs to the integrin beta chain family.</text>
</comment>
<dbReference type="FunFam" id="2.10.25.10:FF:000043">
    <property type="entry name" value="Integrin beta"/>
    <property type="match status" value="1"/>
</dbReference>
<dbReference type="GO" id="GO:0007160">
    <property type="term" value="P:cell-matrix adhesion"/>
    <property type="evidence" value="ECO:0007669"/>
    <property type="project" value="TreeGrafter"/>
</dbReference>
<keyword evidence="3" id="KW-0245">EGF-like domain</keyword>
<dbReference type="Gene3D" id="2.60.40.1510">
    <property type="entry name" value="ntegrin, alpha v. Chain A, domain 3"/>
    <property type="match status" value="1"/>
</dbReference>
<keyword evidence="11" id="KW-1133">Transmembrane helix</keyword>
<keyword evidence="5" id="KW-0479">Metal-binding</keyword>
<dbReference type="PROSITE" id="PS00243">
    <property type="entry name" value="I_EGF_1"/>
    <property type="match status" value="1"/>
</dbReference>
<dbReference type="GO" id="GO:0033627">
    <property type="term" value="P:cell adhesion mediated by integrin"/>
    <property type="evidence" value="ECO:0007669"/>
    <property type="project" value="TreeGrafter"/>
</dbReference>
<keyword evidence="4" id="KW-0812">Transmembrane</keyword>
<dbReference type="GO" id="GO:0005925">
    <property type="term" value="C:focal adhesion"/>
    <property type="evidence" value="ECO:0007669"/>
    <property type="project" value="TreeGrafter"/>
</dbReference>
<keyword evidence="6 16" id="KW-0732">Signal</keyword>
<dbReference type="Pfam" id="PF18372">
    <property type="entry name" value="I-EGF_1"/>
    <property type="match status" value="1"/>
</dbReference>
<dbReference type="PANTHER" id="PTHR10082">
    <property type="entry name" value="INTEGRIN BETA SUBUNIT"/>
    <property type="match status" value="1"/>
</dbReference>
<keyword evidence="10" id="KW-0130">Cell adhesion</keyword>
<evidence type="ECO:0000256" key="2">
    <source>
        <dbReference type="ARBA" id="ARBA00007449"/>
    </source>
</evidence>
<evidence type="ECO:0000256" key="3">
    <source>
        <dbReference type="ARBA" id="ARBA00022536"/>
    </source>
</evidence>
<keyword evidence="19" id="KW-1185">Reference proteome</keyword>
<evidence type="ECO:0000259" key="17">
    <source>
        <dbReference type="SMART" id="SM01242"/>
    </source>
</evidence>
<dbReference type="PANTHER" id="PTHR10082:SF60">
    <property type="entry name" value="INTEGRIN BETA-PS"/>
    <property type="match status" value="1"/>
</dbReference>
<keyword evidence="14" id="KW-1015">Disulfide bond</keyword>
<dbReference type="Gene3D" id="3.30.1680.10">
    <property type="entry name" value="ligand-binding face of the semaphorins, domain 2"/>
    <property type="match status" value="1"/>
</dbReference>
<evidence type="ECO:0000313" key="18">
    <source>
        <dbReference type="EMBL" id="KAF3839982.1"/>
    </source>
</evidence>
<dbReference type="Pfam" id="PF23105">
    <property type="entry name" value="EGF_integrin"/>
    <property type="match status" value="1"/>
</dbReference>
<evidence type="ECO:0000256" key="16">
    <source>
        <dbReference type="SAM" id="SignalP"/>
    </source>
</evidence>
<dbReference type="InterPro" id="IPR015812">
    <property type="entry name" value="Integrin_bsu"/>
</dbReference>
<dbReference type="InterPro" id="IPR012896">
    <property type="entry name" value="Integrin_bsu_tail"/>
</dbReference>
<evidence type="ECO:0000256" key="8">
    <source>
        <dbReference type="ARBA" id="ARBA00022837"/>
    </source>
</evidence>
<dbReference type="PRINTS" id="PR01186">
    <property type="entry name" value="INTEGRINB"/>
</dbReference>
<dbReference type="InterPro" id="IPR033760">
    <property type="entry name" value="Integrin_beta_N"/>
</dbReference>
<dbReference type="GO" id="GO:0098609">
    <property type="term" value="P:cell-cell adhesion"/>
    <property type="evidence" value="ECO:0007669"/>
    <property type="project" value="TreeGrafter"/>
</dbReference>
<dbReference type="SUPFAM" id="SSF57196">
    <property type="entry name" value="EGF/Laminin"/>
    <property type="match status" value="2"/>
</dbReference>
<evidence type="ECO:0000256" key="11">
    <source>
        <dbReference type="ARBA" id="ARBA00022989"/>
    </source>
</evidence>
<dbReference type="InterPro" id="IPR057073">
    <property type="entry name" value="EGF_integrin_2"/>
</dbReference>
<evidence type="ECO:0000256" key="9">
    <source>
        <dbReference type="ARBA" id="ARBA00022842"/>
    </source>
</evidence>
<evidence type="ECO:0000256" key="14">
    <source>
        <dbReference type="ARBA" id="ARBA00023157"/>
    </source>
</evidence>
<reference evidence="18 19" key="1">
    <citation type="submission" date="2020-03" db="EMBL/GenBank/DDBJ databases">
        <title>Dissostichus mawsoni Genome sequencing and assembly.</title>
        <authorList>
            <person name="Park H."/>
        </authorList>
    </citation>
    <scope>NUCLEOTIDE SEQUENCE [LARGE SCALE GENOMIC DNA]</scope>
    <source>
        <strain evidence="18">DM0001</strain>
        <tissue evidence="18">Muscle</tissue>
    </source>
</reference>
<dbReference type="Gene3D" id="2.10.25.10">
    <property type="entry name" value="Laminin"/>
    <property type="match status" value="3"/>
</dbReference>
<dbReference type="Pfam" id="PF17205">
    <property type="entry name" value="PSI_integrin"/>
    <property type="match status" value="1"/>
</dbReference>
<evidence type="ECO:0000256" key="1">
    <source>
        <dbReference type="ARBA" id="ARBA00004479"/>
    </source>
</evidence>
<dbReference type="InterPro" id="IPR032695">
    <property type="entry name" value="Integrin_dom_sf"/>
</dbReference>